<gene>
    <name evidence="7" type="ORF">S06H3_07019</name>
</gene>
<keyword evidence="5 6" id="KW-0472">Membrane</keyword>
<dbReference type="GO" id="GO:0015658">
    <property type="term" value="F:branched-chain amino acid transmembrane transporter activity"/>
    <property type="evidence" value="ECO:0007669"/>
    <property type="project" value="InterPro"/>
</dbReference>
<dbReference type="InterPro" id="IPR043428">
    <property type="entry name" value="LivM-like"/>
</dbReference>
<protein>
    <recommendedName>
        <fullName evidence="8">Branched-chain amino acid ABC transporter permease</fullName>
    </recommendedName>
</protein>
<evidence type="ECO:0000256" key="5">
    <source>
        <dbReference type="ARBA" id="ARBA00023136"/>
    </source>
</evidence>
<evidence type="ECO:0000256" key="4">
    <source>
        <dbReference type="ARBA" id="ARBA00022989"/>
    </source>
</evidence>
<evidence type="ECO:0000256" key="3">
    <source>
        <dbReference type="ARBA" id="ARBA00022692"/>
    </source>
</evidence>
<comment type="subcellular location">
    <subcellularLocation>
        <location evidence="1">Cell membrane</location>
        <topology evidence="1">Multi-pass membrane protein</topology>
    </subcellularLocation>
</comment>
<keyword evidence="2" id="KW-1003">Cell membrane</keyword>
<proteinExistence type="predicted"/>
<keyword evidence="3 6" id="KW-0812">Transmembrane</keyword>
<feature type="transmembrane region" description="Helical" evidence="6">
    <location>
        <begin position="126"/>
        <end position="146"/>
    </location>
</feature>
<dbReference type="EMBL" id="BARV01002797">
    <property type="protein sequence ID" value="GAH96231.1"/>
    <property type="molecule type" value="Genomic_DNA"/>
</dbReference>
<dbReference type="PANTHER" id="PTHR30482">
    <property type="entry name" value="HIGH-AFFINITY BRANCHED-CHAIN AMINO ACID TRANSPORT SYSTEM PERMEASE"/>
    <property type="match status" value="1"/>
</dbReference>
<feature type="transmembrane region" description="Helical" evidence="6">
    <location>
        <begin position="20"/>
        <end position="39"/>
    </location>
</feature>
<sequence>MNKSDKLRLAEKFKTDKRLWLYAIAVIVLALLIALPRIVNPYLCSVVFLMFIYIAYAEAWNIMTGFTGYINFGFSVFAGIGGYASAILIIDHGIWWPVGWLLGGVFASIGALILGSFMLRLRGSYFAIGMLVILLASGVLATTKYLTP</sequence>
<organism evidence="7">
    <name type="scientific">marine sediment metagenome</name>
    <dbReference type="NCBI Taxonomy" id="412755"/>
    <lineage>
        <taxon>unclassified sequences</taxon>
        <taxon>metagenomes</taxon>
        <taxon>ecological metagenomes</taxon>
    </lineage>
</organism>
<feature type="transmembrane region" description="Helical" evidence="6">
    <location>
        <begin position="96"/>
        <end position="119"/>
    </location>
</feature>
<feature type="transmembrane region" description="Helical" evidence="6">
    <location>
        <begin position="69"/>
        <end position="90"/>
    </location>
</feature>
<reference evidence="7" key="1">
    <citation type="journal article" date="2014" name="Front. Microbiol.">
        <title>High frequency of phylogenetically diverse reductive dehalogenase-homologous genes in deep subseafloor sedimentary metagenomes.</title>
        <authorList>
            <person name="Kawai M."/>
            <person name="Futagami T."/>
            <person name="Toyoda A."/>
            <person name="Takaki Y."/>
            <person name="Nishi S."/>
            <person name="Hori S."/>
            <person name="Arai W."/>
            <person name="Tsubouchi T."/>
            <person name="Morono Y."/>
            <person name="Uchiyama I."/>
            <person name="Ito T."/>
            <person name="Fujiyama A."/>
            <person name="Inagaki F."/>
            <person name="Takami H."/>
        </authorList>
    </citation>
    <scope>NUCLEOTIDE SEQUENCE</scope>
    <source>
        <strain evidence="7">Expedition CK06-06</strain>
    </source>
</reference>
<keyword evidence="4 6" id="KW-1133">Transmembrane helix</keyword>
<comment type="caution">
    <text evidence="7">The sequence shown here is derived from an EMBL/GenBank/DDBJ whole genome shotgun (WGS) entry which is preliminary data.</text>
</comment>
<accession>X1JNC1</accession>
<name>X1JNC1_9ZZZZ</name>
<feature type="non-terminal residue" evidence="7">
    <location>
        <position position="148"/>
    </location>
</feature>
<dbReference type="GO" id="GO:0005886">
    <property type="term" value="C:plasma membrane"/>
    <property type="evidence" value="ECO:0007669"/>
    <property type="project" value="UniProtKB-SubCell"/>
</dbReference>
<dbReference type="InterPro" id="IPR001851">
    <property type="entry name" value="ABC_transp_permease"/>
</dbReference>
<feature type="transmembrane region" description="Helical" evidence="6">
    <location>
        <begin position="45"/>
        <end position="62"/>
    </location>
</feature>
<evidence type="ECO:0000313" key="7">
    <source>
        <dbReference type="EMBL" id="GAH96231.1"/>
    </source>
</evidence>
<evidence type="ECO:0000256" key="1">
    <source>
        <dbReference type="ARBA" id="ARBA00004651"/>
    </source>
</evidence>
<evidence type="ECO:0008006" key="8">
    <source>
        <dbReference type="Google" id="ProtNLM"/>
    </source>
</evidence>
<evidence type="ECO:0000256" key="6">
    <source>
        <dbReference type="SAM" id="Phobius"/>
    </source>
</evidence>
<dbReference type="AlphaFoldDB" id="X1JNC1"/>
<dbReference type="Pfam" id="PF02653">
    <property type="entry name" value="BPD_transp_2"/>
    <property type="match status" value="1"/>
</dbReference>
<evidence type="ECO:0000256" key="2">
    <source>
        <dbReference type="ARBA" id="ARBA00022475"/>
    </source>
</evidence>
<dbReference type="PANTHER" id="PTHR30482:SF10">
    <property type="entry name" value="HIGH-AFFINITY BRANCHED-CHAIN AMINO ACID TRANSPORT PROTEIN BRAE"/>
    <property type="match status" value="1"/>
</dbReference>